<feature type="region of interest" description="Disordered" evidence="1">
    <location>
        <begin position="1"/>
        <end position="76"/>
    </location>
</feature>
<proteinExistence type="predicted"/>
<dbReference type="EMBL" id="CAEMXZ010000021">
    <property type="protein sequence ID" value="CAB4322944.1"/>
    <property type="molecule type" value="Genomic_DNA"/>
</dbReference>
<organism evidence="4">
    <name type="scientific">freshwater metagenome</name>
    <dbReference type="NCBI Taxonomy" id="449393"/>
    <lineage>
        <taxon>unclassified sequences</taxon>
        <taxon>metagenomes</taxon>
        <taxon>ecological metagenomes</taxon>
    </lineage>
</organism>
<feature type="transmembrane region" description="Helical" evidence="2">
    <location>
        <begin position="85"/>
        <end position="113"/>
    </location>
</feature>
<gene>
    <name evidence="4" type="ORF">UFOPK1392_00685</name>
</gene>
<sequence length="185" mass="18938">MTDPWGNPLPQSSDPMAPVPTPAPVPAQTPDPAPPSTELPAPPPPVAPSNPAWPGVPVAPAPPSNPAWPAGPPPQISLPKTSGTAVASLVLGITSLTCSGYLGFVLAPLAVIFGVRSRRTIAASNGWRRGDGMAVAGIVLGIIGIVVSIIYLVFVLRNPQFIQDLIDRLPTTTTVDTGRSGLNNA</sequence>
<feature type="compositionally biased region" description="Pro residues" evidence="1">
    <location>
        <begin position="17"/>
        <end position="48"/>
    </location>
</feature>
<evidence type="ECO:0000256" key="2">
    <source>
        <dbReference type="SAM" id="Phobius"/>
    </source>
</evidence>
<keyword evidence="2" id="KW-0812">Transmembrane</keyword>
<evidence type="ECO:0000313" key="4">
    <source>
        <dbReference type="EMBL" id="CAB4322944.1"/>
    </source>
</evidence>
<dbReference type="InterPro" id="IPR025241">
    <property type="entry name" value="DUF4190"/>
</dbReference>
<feature type="compositionally biased region" description="Pro residues" evidence="1">
    <location>
        <begin position="57"/>
        <end position="76"/>
    </location>
</feature>
<reference evidence="4" key="1">
    <citation type="submission" date="2020-05" db="EMBL/GenBank/DDBJ databases">
        <authorList>
            <person name="Chiriac C."/>
            <person name="Salcher M."/>
            <person name="Ghai R."/>
            <person name="Kavagutti S V."/>
        </authorList>
    </citation>
    <scope>NUCLEOTIDE SEQUENCE</scope>
</reference>
<keyword evidence="2" id="KW-0472">Membrane</keyword>
<dbReference type="Pfam" id="PF13828">
    <property type="entry name" value="DUF4190"/>
    <property type="match status" value="1"/>
</dbReference>
<feature type="domain" description="DUF4190" evidence="3">
    <location>
        <begin position="85"/>
        <end position="150"/>
    </location>
</feature>
<accession>A0A6J5Y9T7</accession>
<feature type="transmembrane region" description="Helical" evidence="2">
    <location>
        <begin position="134"/>
        <end position="156"/>
    </location>
</feature>
<evidence type="ECO:0000256" key="1">
    <source>
        <dbReference type="SAM" id="MobiDB-lite"/>
    </source>
</evidence>
<dbReference type="AlphaFoldDB" id="A0A6J5Y9T7"/>
<evidence type="ECO:0000259" key="3">
    <source>
        <dbReference type="Pfam" id="PF13828"/>
    </source>
</evidence>
<name>A0A6J5Y9T7_9ZZZZ</name>
<keyword evidence="2" id="KW-1133">Transmembrane helix</keyword>
<protein>
    <submittedName>
        <fullName evidence="4">Unannotated protein</fullName>
    </submittedName>
</protein>